<keyword evidence="2" id="KW-1003">Cell membrane</keyword>
<keyword evidence="6 10" id="KW-1133">Transmembrane helix</keyword>
<dbReference type="EMBL" id="WIXP02000007">
    <property type="protein sequence ID" value="KAF6207913.1"/>
    <property type="molecule type" value="Genomic_DNA"/>
</dbReference>
<keyword evidence="5" id="KW-0552">Olfaction</keyword>
<proteinExistence type="predicted"/>
<feature type="transmembrane region" description="Helical" evidence="10">
    <location>
        <begin position="214"/>
        <end position="237"/>
    </location>
</feature>
<evidence type="ECO:0000256" key="10">
    <source>
        <dbReference type="SAM" id="Phobius"/>
    </source>
</evidence>
<dbReference type="AlphaFoldDB" id="A0A8S9XG12"/>
<keyword evidence="3" id="KW-0716">Sensory transduction</keyword>
<evidence type="ECO:0008006" key="13">
    <source>
        <dbReference type="Google" id="ProtNLM"/>
    </source>
</evidence>
<evidence type="ECO:0000256" key="6">
    <source>
        <dbReference type="ARBA" id="ARBA00022989"/>
    </source>
</evidence>
<organism evidence="11 12">
    <name type="scientific">Apolygus lucorum</name>
    <name type="common">Small green plant bug</name>
    <name type="synonym">Lygocoris lucorum</name>
    <dbReference type="NCBI Taxonomy" id="248454"/>
    <lineage>
        <taxon>Eukaryota</taxon>
        <taxon>Metazoa</taxon>
        <taxon>Ecdysozoa</taxon>
        <taxon>Arthropoda</taxon>
        <taxon>Hexapoda</taxon>
        <taxon>Insecta</taxon>
        <taxon>Pterygota</taxon>
        <taxon>Neoptera</taxon>
        <taxon>Paraneoptera</taxon>
        <taxon>Hemiptera</taxon>
        <taxon>Heteroptera</taxon>
        <taxon>Panheteroptera</taxon>
        <taxon>Cimicomorpha</taxon>
        <taxon>Miridae</taxon>
        <taxon>Mirini</taxon>
        <taxon>Apolygus</taxon>
    </lineage>
</organism>
<keyword evidence="4 10" id="KW-0812">Transmembrane</keyword>
<dbReference type="GO" id="GO:0005886">
    <property type="term" value="C:plasma membrane"/>
    <property type="evidence" value="ECO:0007669"/>
    <property type="project" value="UniProtKB-SubCell"/>
</dbReference>
<evidence type="ECO:0000256" key="8">
    <source>
        <dbReference type="ARBA" id="ARBA00023170"/>
    </source>
</evidence>
<evidence type="ECO:0000256" key="9">
    <source>
        <dbReference type="ARBA" id="ARBA00023224"/>
    </source>
</evidence>
<dbReference type="Pfam" id="PF02949">
    <property type="entry name" value="7tm_6"/>
    <property type="match status" value="1"/>
</dbReference>
<dbReference type="Proteomes" id="UP000466442">
    <property type="component" value="Unassembled WGS sequence"/>
</dbReference>
<keyword evidence="9" id="KW-0807">Transducer</keyword>
<comment type="subcellular location">
    <subcellularLocation>
        <location evidence="1">Cell membrane</location>
        <topology evidence="1">Multi-pass membrane protein</topology>
    </subcellularLocation>
</comment>
<keyword evidence="12" id="KW-1185">Reference proteome</keyword>
<evidence type="ECO:0000256" key="1">
    <source>
        <dbReference type="ARBA" id="ARBA00004651"/>
    </source>
</evidence>
<keyword evidence="8" id="KW-0675">Receptor</keyword>
<evidence type="ECO:0000256" key="5">
    <source>
        <dbReference type="ARBA" id="ARBA00022725"/>
    </source>
</evidence>
<evidence type="ECO:0000313" key="11">
    <source>
        <dbReference type="EMBL" id="KAF6207913.1"/>
    </source>
</evidence>
<dbReference type="GO" id="GO:0007165">
    <property type="term" value="P:signal transduction"/>
    <property type="evidence" value="ECO:0007669"/>
    <property type="project" value="UniProtKB-KW"/>
</dbReference>
<evidence type="ECO:0000313" key="12">
    <source>
        <dbReference type="Proteomes" id="UP000466442"/>
    </source>
</evidence>
<evidence type="ECO:0000256" key="4">
    <source>
        <dbReference type="ARBA" id="ARBA00022692"/>
    </source>
</evidence>
<dbReference type="PANTHER" id="PTHR21137:SF35">
    <property type="entry name" value="ODORANT RECEPTOR 19A-RELATED"/>
    <property type="match status" value="1"/>
</dbReference>
<dbReference type="GO" id="GO:0005549">
    <property type="term" value="F:odorant binding"/>
    <property type="evidence" value="ECO:0007669"/>
    <property type="project" value="InterPro"/>
</dbReference>
<dbReference type="PANTHER" id="PTHR21137">
    <property type="entry name" value="ODORANT RECEPTOR"/>
    <property type="match status" value="1"/>
</dbReference>
<feature type="transmembrane region" description="Helical" evidence="10">
    <location>
        <begin position="20"/>
        <end position="41"/>
    </location>
</feature>
<feature type="transmembrane region" description="Helical" evidence="10">
    <location>
        <begin position="103"/>
        <end position="127"/>
    </location>
</feature>
<feature type="transmembrane region" description="Helical" evidence="10">
    <location>
        <begin position="184"/>
        <end position="208"/>
    </location>
</feature>
<accession>A0A8S9XG12</accession>
<dbReference type="GO" id="GO:0004984">
    <property type="term" value="F:olfactory receptor activity"/>
    <property type="evidence" value="ECO:0007669"/>
    <property type="project" value="InterPro"/>
</dbReference>
<reference evidence="11" key="1">
    <citation type="journal article" date="2021" name="Mol. Ecol. Resour.">
        <title>Apolygus lucorum genome provides insights into omnivorousness and mesophyll feeding.</title>
        <authorList>
            <person name="Liu Y."/>
            <person name="Liu H."/>
            <person name="Wang H."/>
            <person name="Huang T."/>
            <person name="Liu B."/>
            <person name="Yang B."/>
            <person name="Yin L."/>
            <person name="Li B."/>
            <person name="Zhang Y."/>
            <person name="Zhang S."/>
            <person name="Jiang F."/>
            <person name="Zhang X."/>
            <person name="Ren Y."/>
            <person name="Wang B."/>
            <person name="Wang S."/>
            <person name="Lu Y."/>
            <person name="Wu K."/>
            <person name="Fan W."/>
            <person name="Wang G."/>
        </authorList>
    </citation>
    <scope>NUCLEOTIDE SEQUENCE</scope>
    <source>
        <strain evidence="11">12Hb</strain>
    </source>
</reference>
<evidence type="ECO:0000256" key="3">
    <source>
        <dbReference type="ARBA" id="ARBA00022606"/>
    </source>
</evidence>
<dbReference type="InterPro" id="IPR004117">
    <property type="entry name" value="7tm6_olfct_rcpt"/>
</dbReference>
<protein>
    <recommendedName>
        <fullName evidence="13">Odorant receptor</fullName>
    </recommendedName>
</protein>
<sequence>MFHYSLRVAFTYRDLEILTIIKILHLTNVYFLAGLCAYVVLLQSNRFHVIHSIIKNGFYNYPEGLTQEQMLIRSKANHKWSKEYNGWIPFVVDSWAKYFLSQFYHLMAALSAALLGGSVCIVFIAIAEHLLAQLEILCISFRNAIGFIPAPGDRVGEKLAYQRVKSCLQHHNIILKFFDEFQKYYSIPLFCMLAGTTVAMCTIAFVVTDPSSTFGVSAAFLSLMAPEVAFCICYCTYGQKITDMSDILRDTVYNAPWYYQPKPVKMALLMALNKTRTPMTLSAAGLKDCSIKSIGEITQTTYTYFNALQLFRGKPAYHRE</sequence>
<name>A0A8S9XG12_APOLU</name>
<comment type="caution">
    <text evidence="11">The sequence shown here is derived from an EMBL/GenBank/DDBJ whole genome shotgun (WGS) entry which is preliminary data.</text>
</comment>
<dbReference type="OrthoDB" id="7542426at2759"/>
<evidence type="ECO:0000256" key="7">
    <source>
        <dbReference type="ARBA" id="ARBA00023136"/>
    </source>
</evidence>
<gene>
    <name evidence="11" type="ORF">GE061_016362</name>
</gene>
<evidence type="ECO:0000256" key="2">
    <source>
        <dbReference type="ARBA" id="ARBA00022475"/>
    </source>
</evidence>
<keyword evidence="7 10" id="KW-0472">Membrane</keyword>